<feature type="region of interest" description="Disordered" evidence="1">
    <location>
        <begin position="67"/>
        <end position="117"/>
    </location>
</feature>
<protein>
    <submittedName>
        <fullName evidence="2">Uncharacterized protein</fullName>
    </submittedName>
</protein>
<proteinExistence type="predicted"/>
<name>A0ABQ9WMG4_9EUKA</name>
<accession>A0ABQ9WMG4</accession>
<feature type="compositionally biased region" description="Polar residues" evidence="1">
    <location>
        <begin position="87"/>
        <end position="104"/>
    </location>
</feature>
<dbReference type="Proteomes" id="UP001281761">
    <property type="component" value="Unassembled WGS sequence"/>
</dbReference>
<gene>
    <name evidence="2" type="ORF">BLNAU_24416</name>
</gene>
<organism evidence="2 3">
    <name type="scientific">Blattamonas nauphoetae</name>
    <dbReference type="NCBI Taxonomy" id="2049346"/>
    <lineage>
        <taxon>Eukaryota</taxon>
        <taxon>Metamonada</taxon>
        <taxon>Preaxostyla</taxon>
        <taxon>Oxymonadida</taxon>
        <taxon>Blattamonas</taxon>
    </lineage>
</organism>
<sequence length="117" mass="12708">MTKAESATCPHPDLVYDSLTVALALVLPCECSFWDWAGHERAISFVLSFNNALRLPTNTPKLAQKLLSPSTVPDHPAGSQFPIDSPLNPSTPLTYSVSTELNRPSSERTVKDEATTP</sequence>
<dbReference type="EMBL" id="JARBJD010000627">
    <property type="protein sequence ID" value="KAK2940669.1"/>
    <property type="molecule type" value="Genomic_DNA"/>
</dbReference>
<comment type="caution">
    <text evidence="2">The sequence shown here is derived from an EMBL/GenBank/DDBJ whole genome shotgun (WGS) entry which is preliminary data.</text>
</comment>
<evidence type="ECO:0000313" key="3">
    <source>
        <dbReference type="Proteomes" id="UP001281761"/>
    </source>
</evidence>
<keyword evidence="3" id="KW-1185">Reference proteome</keyword>
<reference evidence="2 3" key="1">
    <citation type="journal article" date="2022" name="bioRxiv">
        <title>Genomics of Preaxostyla Flagellates Illuminates Evolutionary Transitions and the Path Towards Mitochondrial Loss.</title>
        <authorList>
            <person name="Novak L.V.F."/>
            <person name="Treitli S.C."/>
            <person name="Pyrih J."/>
            <person name="Halakuc P."/>
            <person name="Pipaliya S.V."/>
            <person name="Vacek V."/>
            <person name="Brzon O."/>
            <person name="Soukal P."/>
            <person name="Eme L."/>
            <person name="Dacks J.B."/>
            <person name="Karnkowska A."/>
            <person name="Elias M."/>
            <person name="Hampl V."/>
        </authorList>
    </citation>
    <scope>NUCLEOTIDE SEQUENCE [LARGE SCALE GENOMIC DNA]</scope>
    <source>
        <strain evidence="2">NAU3</strain>
        <tissue evidence="2">Gut</tissue>
    </source>
</reference>
<evidence type="ECO:0000313" key="2">
    <source>
        <dbReference type="EMBL" id="KAK2940669.1"/>
    </source>
</evidence>
<evidence type="ECO:0000256" key="1">
    <source>
        <dbReference type="SAM" id="MobiDB-lite"/>
    </source>
</evidence>
<feature type="compositionally biased region" description="Basic and acidic residues" evidence="1">
    <location>
        <begin position="105"/>
        <end position="117"/>
    </location>
</feature>